<evidence type="ECO:0000256" key="1">
    <source>
        <dbReference type="SAM" id="MobiDB-lite"/>
    </source>
</evidence>
<reference evidence="3 4" key="1">
    <citation type="submission" date="2022-11" db="UniProtKB">
        <authorList>
            <consortium name="WormBaseParasite"/>
        </authorList>
    </citation>
    <scope>IDENTIFICATION</scope>
</reference>
<accession>A0A915KYX8</accession>
<name>A0A915KYX8_ROMCU</name>
<sequence>MPLKLMNLPSKHKRVNVADQHLAAVSKQVSSKWSSGIDDGSRDVNPSVAWADPSAAWPTGRRAAATANVAKRRHPAPKDQTTGDVTANVSSGVL</sequence>
<feature type="compositionally biased region" description="Polar residues" evidence="1">
    <location>
        <begin position="79"/>
        <end position="94"/>
    </location>
</feature>
<evidence type="ECO:0000313" key="2">
    <source>
        <dbReference type="Proteomes" id="UP000887565"/>
    </source>
</evidence>
<keyword evidence="2" id="KW-1185">Reference proteome</keyword>
<evidence type="ECO:0000313" key="3">
    <source>
        <dbReference type="WBParaSite" id="nRc.2.0.1.t04252-RA"/>
    </source>
</evidence>
<evidence type="ECO:0000313" key="4">
    <source>
        <dbReference type="WBParaSite" id="nRc.2.0.1.t43395-RA"/>
    </source>
</evidence>
<dbReference type="AlphaFoldDB" id="A0A915KYX8"/>
<dbReference type="Proteomes" id="UP000887565">
    <property type="component" value="Unplaced"/>
</dbReference>
<protein>
    <submittedName>
        <fullName evidence="3 4">Uncharacterized protein</fullName>
    </submittedName>
</protein>
<organism evidence="2 4">
    <name type="scientific">Romanomermis culicivorax</name>
    <name type="common">Nematode worm</name>
    <dbReference type="NCBI Taxonomy" id="13658"/>
    <lineage>
        <taxon>Eukaryota</taxon>
        <taxon>Metazoa</taxon>
        <taxon>Ecdysozoa</taxon>
        <taxon>Nematoda</taxon>
        <taxon>Enoplea</taxon>
        <taxon>Dorylaimia</taxon>
        <taxon>Mermithida</taxon>
        <taxon>Mermithoidea</taxon>
        <taxon>Mermithidae</taxon>
        <taxon>Romanomermis</taxon>
    </lineage>
</organism>
<feature type="region of interest" description="Disordered" evidence="1">
    <location>
        <begin position="68"/>
        <end position="94"/>
    </location>
</feature>
<dbReference type="WBParaSite" id="nRc.2.0.1.t43395-RA">
    <property type="protein sequence ID" value="nRc.2.0.1.t43395-RA"/>
    <property type="gene ID" value="nRc.2.0.1.g43395"/>
</dbReference>
<proteinExistence type="predicted"/>
<dbReference type="WBParaSite" id="nRc.2.0.1.t04252-RA">
    <property type="protein sequence ID" value="nRc.2.0.1.t04252-RA"/>
    <property type="gene ID" value="nRc.2.0.1.g04252"/>
</dbReference>